<feature type="signal peptide" evidence="1">
    <location>
        <begin position="1"/>
        <end position="22"/>
    </location>
</feature>
<feature type="chain" id="PRO_5034474421" evidence="1">
    <location>
        <begin position="23"/>
        <end position="86"/>
    </location>
</feature>
<gene>
    <name evidence="2" type="ORF">I7I53_04421</name>
</gene>
<reference evidence="2" key="1">
    <citation type="submission" date="2021-01" db="EMBL/GenBank/DDBJ databases">
        <title>Chromosome-level genome assembly of a human fungal pathogen reveals clustering of transcriptionally co-regulated genes.</title>
        <authorList>
            <person name="Voorhies M."/>
            <person name="Cohen S."/>
            <person name="Shea T.P."/>
            <person name="Petrus S."/>
            <person name="Munoz J.F."/>
            <person name="Poplawski S."/>
            <person name="Goldman W.E."/>
            <person name="Michael T."/>
            <person name="Cuomo C.A."/>
            <person name="Sil A."/>
            <person name="Beyhan S."/>
        </authorList>
    </citation>
    <scope>NUCLEOTIDE SEQUENCE</scope>
    <source>
        <strain evidence="2">H88</strain>
    </source>
</reference>
<sequence length="86" mass="9866">MDCQCIVLQLCLFWEYWAPVGGWLGELSGTSGCLLTVGERERDDRRLVSSHFLPRKIFRCYFSMGLQSGWERRLLMQGPPSPVLGE</sequence>
<dbReference type="Proteomes" id="UP000663419">
    <property type="component" value="Chromosome 5"/>
</dbReference>
<accession>A0A8A1LWD8</accession>
<evidence type="ECO:0000313" key="3">
    <source>
        <dbReference type="Proteomes" id="UP000663419"/>
    </source>
</evidence>
<evidence type="ECO:0000313" key="2">
    <source>
        <dbReference type="EMBL" id="QSS56257.1"/>
    </source>
</evidence>
<dbReference type="AlphaFoldDB" id="A0A8A1LWD8"/>
<keyword evidence="1" id="KW-0732">Signal</keyword>
<name>A0A8A1LWD8_AJEC8</name>
<dbReference type="VEuPathDB" id="FungiDB:I7I53_04421"/>
<protein>
    <submittedName>
        <fullName evidence="2">NSIG domain-containing protein</fullName>
    </submittedName>
</protein>
<proteinExistence type="predicted"/>
<organism evidence="2 3">
    <name type="scientific">Ajellomyces capsulatus (strain H88)</name>
    <name type="common">Darling's disease fungus</name>
    <name type="synonym">Histoplasma capsulatum</name>
    <dbReference type="NCBI Taxonomy" id="544711"/>
    <lineage>
        <taxon>Eukaryota</taxon>
        <taxon>Fungi</taxon>
        <taxon>Dikarya</taxon>
        <taxon>Ascomycota</taxon>
        <taxon>Pezizomycotina</taxon>
        <taxon>Eurotiomycetes</taxon>
        <taxon>Eurotiomycetidae</taxon>
        <taxon>Onygenales</taxon>
        <taxon>Ajellomycetaceae</taxon>
        <taxon>Histoplasma</taxon>
    </lineage>
</organism>
<dbReference type="EMBL" id="CP069106">
    <property type="protein sequence ID" value="QSS56257.1"/>
    <property type="molecule type" value="Genomic_DNA"/>
</dbReference>
<evidence type="ECO:0000256" key="1">
    <source>
        <dbReference type="SAM" id="SignalP"/>
    </source>
</evidence>